<keyword evidence="3" id="KW-0732">Signal</keyword>
<evidence type="ECO:0000256" key="3">
    <source>
        <dbReference type="SAM" id="SignalP"/>
    </source>
</evidence>
<gene>
    <name evidence="4" type="ORF">ABT58_13570</name>
</gene>
<evidence type="ECO:0000256" key="1">
    <source>
        <dbReference type="ARBA" id="ARBA00007613"/>
    </source>
</evidence>
<keyword evidence="5" id="KW-1185">Reference proteome</keyword>
<dbReference type="RefSeq" id="WP_047874960.1">
    <property type="nucleotide sequence ID" value="NZ_BMYC01000008.1"/>
</dbReference>
<dbReference type="PANTHER" id="PTHR30203:SF23">
    <property type="entry name" value="OUTER MEMBRANE EFFLUX PROTEIN"/>
    <property type="match status" value="1"/>
</dbReference>
<dbReference type="InterPro" id="IPR003423">
    <property type="entry name" value="OMP_efflux"/>
</dbReference>
<comment type="caution">
    <text evidence="4">The sequence shown here is derived from an EMBL/GenBank/DDBJ whole genome shotgun (WGS) entry which is preliminary data.</text>
</comment>
<proteinExistence type="inferred from homology"/>
<dbReference type="Proteomes" id="UP000036426">
    <property type="component" value="Unassembled WGS sequence"/>
</dbReference>
<evidence type="ECO:0000313" key="5">
    <source>
        <dbReference type="Proteomes" id="UP000036426"/>
    </source>
</evidence>
<dbReference type="InterPro" id="IPR010131">
    <property type="entry name" value="MdtP/NodT-like"/>
</dbReference>
<dbReference type="SUPFAM" id="SSF56954">
    <property type="entry name" value="Outer membrane efflux proteins (OEP)"/>
    <property type="match status" value="1"/>
</dbReference>
<dbReference type="PATRIC" id="fig|754436.4.peg.2884"/>
<dbReference type="Gene3D" id="1.20.1600.10">
    <property type="entry name" value="Outer membrane efflux proteins (OEP)"/>
    <property type="match status" value="1"/>
</dbReference>
<dbReference type="PANTHER" id="PTHR30203">
    <property type="entry name" value="OUTER MEMBRANE CATION EFFLUX PROTEIN"/>
    <property type="match status" value="1"/>
</dbReference>
<dbReference type="Pfam" id="PF02321">
    <property type="entry name" value="OEP"/>
    <property type="match status" value="1"/>
</dbReference>
<reference evidence="4 5" key="1">
    <citation type="submission" date="2015-05" db="EMBL/GenBank/DDBJ databases">
        <title>Photobacterium galathea sp. nov.</title>
        <authorList>
            <person name="Machado H."/>
            <person name="Gram L."/>
        </authorList>
    </citation>
    <scope>NUCLEOTIDE SEQUENCE [LARGE SCALE GENOMIC DNA]</scope>
    <source>
        <strain evidence="4 5">DSM 25995</strain>
    </source>
</reference>
<name>A0A0J1GK78_9GAMM</name>
<sequence>MSTPRTVHALSMTLLLGLFGPQPAFAHASENASSSSDIPRSISTSTETADAAESLPRLIQWAISHDLAQQQLNLQADALSEQGIASSQWMDPKLKVGVGGLPVDSFRLDEDPMTNLSVGLMQQFGRGDTLALKNQQSQYLADSVRNQTGVRTLAISKAMTEQWIELVYHQHVQQKMVQNKKLLNTLVQYLSTNYGVGVNQAQDLIQAELQVHRIDDQLNANQQQQQRRLALLSEWIGDQARTIQATQYPQWAALTAVVNPQVNTRNHNPATQPFVARLAAHPAITVVDAQLQSAQTGIAIAEEAYQPQFGVEVMYAHRQADRMDGSTAPDLVSAYLTLDIPLFTDKRQDKALSAAQYQAGAVRTQRDLLIQQMQAQVQATLADRTYLAERLQRYRQALQPQARAKTQAVERGYQNTTSSLDEYIKAASDELTIAIEQARIEADWQQANNTLAYLLNSY</sequence>
<dbReference type="OrthoDB" id="5607838at2"/>
<feature type="compositionally biased region" description="Low complexity" evidence="2">
    <location>
        <begin position="33"/>
        <end position="46"/>
    </location>
</feature>
<protein>
    <submittedName>
        <fullName evidence="4">Copper transporter</fullName>
    </submittedName>
</protein>
<organism evidence="4 5">
    <name type="scientific">Photobacterium aphoticum</name>
    <dbReference type="NCBI Taxonomy" id="754436"/>
    <lineage>
        <taxon>Bacteria</taxon>
        <taxon>Pseudomonadati</taxon>
        <taxon>Pseudomonadota</taxon>
        <taxon>Gammaproteobacteria</taxon>
        <taxon>Vibrionales</taxon>
        <taxon>Vibrionaceae</taxon>
        <taxon>Photobacterium</taxon>
    </lineage>
</organism>
<accession>A0A0J1GK78</accession>
<comment type="similarity">
    <text evidence="1">Belongs to the outer membrane factor (OMF) (TC 1.B.17) family.</text>
</comment>
<feature type="signal peptide" evidence="3">
    <location>
        <begin position="1"/>
        <end position="26"/>
    </location>
</feature>
<dbReference type="EMBL" id="LDOV01000025">
    <property type="protein sequence ID" value="KLV00021.1"/>
    <property type="molecule type" value="Genomic_DNA"/>
</dbReference>
<evidence type="ECO:0000256" key="2">
    <source>
        <dbReference type="SAM" id="MobiDB-lite"/>
    </source>
</evidence>
<dbReference type="AlphaFoldDB" id="A0A0J1GK78"/>
<evidence type="ECO:0000313" key="4">
    <source>
        <dbReference type="EMBL" id="KLV00021.1"/>
    </source>
</evidence>
<dbReference type="GO" id="GO:0015562">
    <property type="term" value="F:efflux transmembrane transporter activity"/>
    <property type="evidence" value="ECO:0007669"/>
    <property type="project" value="InterPro"/>
</dbReference>
<feature type="region of interest" description="Disordered" evidence="2">
    <location>
        <begin position="28"/>
        <end position="49"/>
    </location>
</feature>
<feature type="chain" id="PRO_5005251674" evidence="3">
    <location>
        <begin position="27"/>
        <end position="458"/>
    </location>
</feature>